<reference evidence="10" key="1">
    <citation type="submission" date="2022-08" db="UniProtKB">
        <authorList>
            <consortium name="EnsemblMetazoa"/>
        </authorList>
    </citation>
    <scope>IDENTIFICATION</scope>
    <source>
        <strain evidence="10">05x7-T-G4-1.051#20</strain>
    </source>
</reference>
<dbReference type="SMART" id="SM00079">
    <property type="entry name" value="PBPe"/>
    <property type="match status" value="1"/>
</dbReference>
<evidence type="ECO:0000313" key="11">
    <source>
        <dbReference type="Proteomes" id="UP000005408"/>
    </source>
</evidence>
<evidence type="ECO:0000313" key="10">
    <source>
        <dbReference type="EnsemblMetazoa" id="G32359.1:cds"/>
    </source>
</evidence>
<dbReference type="SUPFAM" id="SSF81324">
    <property type="entry name" value="Voltage-gated potassium channels"/>
    <property type="match status" value="1"/>
</dbReference>
<evidence type="ECO:0000259" key="9">
    <source>
        <dbReference type="SMART" id="SM00079"/>
    </source>
</evidence>
<dbReference type="SUPFAM" id="SSF53850">
    <property type="entry name" value="Periplasmic binding protein-like II"/>
    <property type="match status" value="1"/>
</dbReference>
<organism evidence="10 11">
    <name type="scientific">Magallana gigas</name>
    <name type="common">Pacific oyster</name>
    <name type="synonym">Crassostrea gigas</name>
    <dbReference type="NCBI Taxonomy" id="29159"/>
    <lineage>
        <taxon>Eukaryota</taxon>
        <taxon>Metazoa</taxon>
        <taxon>Spiralia</taxon>
        <taxon>Lophotrochozoa</taxon>
        <taxon>Mollusca</taxon>
        <taxon>Bivalvia</taxon>
        <taxon>Autobranchia</taxon>
        <taxon>Pteriomorphia</taxon>
        <taxon>Ostreida</taxon>
        <taxon>Ostreoidea</taxon>
        <taxon>Ostreidae</taxon>
        <taxon>Magallana</taxon>
    </lineage>
</organism>
<protein>
    <recommendedName>
        <fullName evidence="9">Ionotropic glutamate receptor C-terminal domain-containing protein</fullName>
    </recommendedName>
</protein>
<dbReference type="Proteomes" id="UP000005408">
    <property type="component" value="Unassembled WGS sequence"/>
</dbReference>
<feature type="transmembrane region" description="Helical" evidence="8">
    <location>
        <begin position="62"/>
        <end position="81"/>
    </location>
</feature>
<dbReference type="AlphaFoldDB" id="A0A8W8ME93"/>
<sequence>MYSTYELNPKQEVDLMVATTSVRPDREMVMDFTIPFYYDTSTLLMKKPDPNEKKLFILAKPLRWEVMVCTAVVLVVSAFFLCITEQLSPYYKVHGTQGQQDFQHSFWYMFGALLTQGGESVPKSPSGRTLVSAFWLFSIVLVGTYSGNLIAFLTVPLDKPPFNSLDEMIAQSEYKWGTIGGTFFVTWFNSSTVDTLQAVWAGIKKFNETDPEVLSPDPNVHIDKMYREKYVYFGDKVYMDIRKSNQCDLMTAEEEIPNNFYAVGLPNNSLYTKTFSDQIISLQEGGILQTFKEKHWPKSIFCFAPSGLQSKSISLIDLQAAFYLTGVGIIAGLLVLIIEFVFYYFANKCCNNLNRDKCVHLRTVATNPKIVDACHQENNGSEVLFESSSTGRENAFTKLKTNHINEI</sequence>
<evidence type="ECO:0000256" key="8">
    <source>
        <dbReference type="SAM" id="Phobius"/>
    </source>
</evidence>
<accession>A0A8W8ME93</accession>
<keyword evidence="6" id="KW-0675">Receptor</keyword>
<dbReference type="PANTHER" id="PTHR42643">
    <property type="entry name" value="IONOTROPIC RECEPTOR 20A-RELATED"/>
    <property type="match status" value="1"/>
</dbReference>
<evidence type="ECO:0000256" key="3">
    <source>
        <dbReference type="ARBA" id="ARBA00022692"/>
    </source>
</evidence>
<keyword evidence="7" id="KW-0325">Glycoprotein</keyword>
<name>A0A8W8ME93_MAGGI</name>
<dbReference type="GO" id="GO:0050906">
    <property type="term" value="P:detection of stimulus involved in sensory perception"/>
    <property type="evidence" value="ECO:0007669"/>
    <property type="project" value="UniProtKB-ARBA"/>
</dbReference>
<evidence type="ECO:0000256" key="5">
    <source>
        <dbReference type="ARBA" id="ARBA00023136"/>
    </source>
</evidence>
<dbReference type="GO" id="GO:0015276">
    <property type="term" value="F:ligand-gated monoatomic ion channel activity"/>
    <property type="evidence" value="ECO:0007669"/>
    <property type="project" value="InterPro"/>
</dbReference>
<evidence type="ECO:0000256" key="1">
    <source>
        <dbReference type="ARBA" id="ARBA00004651"/>
    </source>
</evidence>
<dbReference type="Gene3D" id="3.40.190.10">
    <property type="entry name" value="Periplasmic binding protein-like II"/>
    <property type="match status" value="3"/>
</dbReference>
<feature type="transmembrane region" description="Helical" evidence="8">
    <location>
        <begin position="320"/>
        <end position="345"/>
    </location>
</feature>
<evidence type="ECO:0000256" key="7">
    <source>
        <dbReference type="ARBA" id="ARBA00023180"/>
    </source>
</evidence>
<dbReference type="Pfam" id="PF00060">
    <property type="entry name" value="Lig_chan"/>
    <property type="match status" value="1"/>
</dbReference>
<evidence type="ECO:0000256" key="4">
    <source>
        <dbReference type="ARBA" id="ARBA00022989"/>
    </source>
</evidence>
<dbReference type="EnsemblMetazoa" id="G32359.1">
    <property type="protein sequence ID" value="G32359.1:cds"/>
    <property type="gene ID" value="G32359"/>
</dbReference>
<keyword evidence="3 8" id="KW-0812">Transmembrane</keyword>
<keyword evidence="11" id="KW-1185">Reference proteome</keyword>
<proteinExistence type="predicted"/>
<dbReference type="FunFam" id="1.10.287.70:FF:000143">
    <property type="entry name" value="Probable glutamate receptor"/>
    <property type="match status" value="1"/>
</dbReference>
<comment type="subcellular location">
    <subcellularLocation>
        <location evidence="1">Cell membrane</location>
        <topology evidence="1">Multi-pass membrane protein</topology>
    </subcellularLocation>
</comment>
<dbReference type="GO" id="GO:0005886">
    <property type="term" value="C:plasma membrane"/>
    <property type="evidence" value="ECO:0007669"/>
    <property type="project" value="UniProtKB-SubCell"/>
</dbReference>
<dbReference type="PANTHER" id="PTHR42643:SF24">
    <property type="entry name" value="IONOTROPIC RECEPTOR 60A"/>
    <property type="match status" value="1"/>
</dbReference>
<keyword evidence="2" id="KW-1003">Cell membrane</keyword>
<evidence type="ECO:0000256" key="2">
    <source>
        <dbReference type="ARBA" id="ARBA00022475"/>
    </source>
</evidence>
<feature type="domain" description="Ionotropic glutamate receptor C-terminal" evidence="9">
    <location>
        <begin position="73"/>
        <end position="298"/>
    </location>
</feature>
<feature type="transmembrane region" description="Helical" evidence="8">
    <location>
        <begin position="133"/>
        <end position="155"/>
    </location>
</feature>
<evidence type="ECO:0000256" key="6">
    <source>
        <dbReference type="ARBA" id="ARBA00023170"/>
    </source>
</evidence>
<dbReference type="Gene3D" id="1.10.287.70">
    <property type="match status" value="1"/>
</dbReference>
<keyword evidence="4 8" id="KW-1133">Transmembrane helix</keyword>
<dbReference type="InterPro" id="IPR001320">
    <property type="entry name" value="Iontro_rcpt_C"/>
</dbReference>
<dbReference type="InterPro" id="IPR052192">
    <property type="entry name" value="Insect_Ionotropic_Sensory_Rcpt"/>
</dbReference>
<keyword evidence="5 8" id="KW-0472">Membrane</keyword>